<dbReference type="PANTHER" id="PTHR15715:SF22">
    <property type="entry name" value="SARCOLEMMAL MEMBRANE-ASSOCIATED PROTEIN"/>
    <property type="match status" value="1"/>
</dbReference>
<feature type="coiled-coil region" evidence="1">
    <location>
        <begin position="233"/>
        <end position="380"/>
    </location>
</feature>
<name>A0ABM3U719_BALAC</name>
<dbReference type="InterPro" id="IPR008984">
    <property type="entry name" value="SMAD_FHA_dom_sf"/>
</dbReference>
<sequence>MPSALAIFTCRPNSHPFQERHVYLDEPIKIGRSVARCRPAQNNATFDCKVLSRNHALVWFDHKTGKFYLQDTKSSNGTFINSQRLSRGSEESPPCEILSGDIIQFGVDVTENTRKVTHGCIVSTIKLFLPDGMEARLRSDVIHAPLPSPVDKVAANTPSMYSQELFQLSQYLQEALHREQMLEQKLATLQRLLAITQEASDTSWQALIDEDRLLSRLEVMGNQLQACSKNQTEDSLRKELIALQEDKHNYETTAKESLRRVLQEKIEVVRKLSEVERSLSNTEDECTHLKEMNERTQEELRELANKYNGAVNEIKDLSDKLKVAEGKQEEIQQKGQAEKKELQHKIDEMEEKEQELQAKIEALQADNDFTNERLTALQEKLIVEGHLTKVVEETKLSKENQARAKESDLSDTLSPSKEKSSDDTTDAQMDEQDLNEPFAKVSLLKALLEEERKAYRNQVEESSKQIQVLQAQLQRLHINIENLREEKDSEITSTRDELLSARDEILLLHQAAEKAASERDTDIASLQEELKKVRAELERWRKAASEYEKEIMSLQNTFQLRCQQCEDQQREEATRLQGELEKLRKEWNVLEAECRSLKKENVLLSSELQRQEKELHNSQKQSLELTSDLSILQMTRKELENQVGSLKEQHLRDSADLKTLLSKAENQAKDVQKEYEKTQTVLSELKLKFEMTEQEKQSITDELKQCKDNLKLLREKGNNPSILQPVPAVFIGLFLAFLFWCFGPLW</sequence>
<feature type="coiled-coil region" evidence="1">
    <location>
        <begin position="172"/>
        <end position="199"/>
    </location>
</feature>
<keyword evidence="3" id="KW-0812">Transmembrane</keyword>
<gene>
    <name evidence="6" type="primary">SLMAP</name>
</gene>
<keyword evidence="5" id="KW-1185">Reference proteome</keyword>
<evidence type="ECO:0000256" key="2">
    <source>
        <dbReference type="SAM" id="MobiDB-lite"/>
    </source>
</evidence>
<dbReference type="SUPFAM" id="SSF49879">
    <property type="entry name" value="SMAD/FHA domain"/>
    <property type="match status" value="1"/>
</dbReference>
<protein>
    <submittedName>
        <fullName evidence="6">Sarcolemmal membrane-associated protein isoform X50</fullName>
    </submittedName>
</protein>
<dbReference type="InterPro" id="IPR051176">
    <property type="entry name" value="Cent_Immune-Sig_Mod"/>
</dbReference>
<organism evidence="5 6">
    <name type="scientific">Balaenoptera acutorostrata</name>
    <name type="common">Common minke whale</name>
    <name type="synonym">Balaena rostrata</name>
    <dbReference type="NCBI Taxonomy" id="9767"/>
    <lineage>
        <taxon>Eukaryota</taxon>
        <taxon>Metazoa</taxon>
        <taxon>Chordata</taxon>
        <taxon>Craniata</taxon>
        <taxon>Vertebrata</taxon>
        <taxon>Euteleostomi</taxon>
        <taxon>Mammalia</taxon>
        <taxon>Eutheria</taxon>
        <taxon>Laurasiatheria</taxon>
        <taxon>Artiodactyla</taxon>
        <taxon>Whippomorpha</taxon>
        <taxon>Cetacea</taxon>
        <taxon>Mysticeti</taxon>
        <taxon>Balaenopteridae</taxon>
        <taxon>Balaenoptera</taxon>
    </lineage>
</organism>
<keyword evidence="1" id="KW-0175">Coiled coil</keyword>
<dbReference type="CDD" id="cd21911">
    <property type="entry name" value="CC1_SLMAP"/>
    <property type="match status" value="1"/>
</dbReference>
<dbReference type="CDD" id="cd22679">
    <property type="entry name" value="FHA_SLMAP"/>
    <property type="match status" value="1"/>
</dbReference>
<feature type="region of interest" description="Disordered" evidence="2">
    <location>
        <begin position="398"/>
        <end position="435"/>
    </location>
</feature>
<dbReference type="PANTHER" id="PTHR15715">
    <property type="entry name" value="CENTROSOMAL PROTEIN OF 170 KDA"/>
    <property type="match status" value="1"/>
</dbReference>
<dbReference type="InterPro" id="IPR000253">
    <property type="entry name" value="FHA_dom"/>
</dbReference>
<feature type="coiled-coil region" evidence="1">
    <location>
        <begin position="445"/>
        <end position="716"/>
    </location>
</feature>
<feature type="compositionally biased region" description="Acidic residues" evidence="2">
    <location>
        <begin position="423"/>
        <end position="434"/>
    </location>
</feature>
<dbReference type="RefSeq" id="XP_057410141.1">
    <property type="nucleotide sequence ID" value="XM_057554158.1"/>
</dbReference>
<dbReference type="Proteomes" id="UP001652580">
    <property type="component" value="Chromosome 10"/>
</dbReference>
<accession>A0ABM3U719</accession>
<feature type="domain" description="FHA" evidence="4">
    <location>
        <begin position="28"/>
        <end position="85"/>
    </location>
</feature>
<dbReference type="Pfam" id="PF00498">
    <property type="entry name" value="FHA"/>
    <property type="match status" value="1"/>
</dbReference>
<evidence type="ECO:0000256" key="1">
    <source>
        <dbReference type="SAM" id="Coils"/>
    </source>
</evidence>
<evidence type="ECO:0000313" key="6">
    <source>
        <dbReference type="RefSeq" id="XP_057410141.1"/>
    </source>
</evidence>
<feature type="transmembrane region" description="Helical" evidence="3">
    <location>
        <begin position="722"/>
        <end position="742"/>
    </location>
</feature>
<reference evidence="6" key="1">
    <citation type="submission" date="2025-08" db="UniProtKB">
        <authorList>
            <consortium name="RefSeq"/>
        </authorList>
    </citation>
    <scope>IDENTIFICATION</scope>
</reference>
<keyword evidence="3" id="KW-0472">Membrane</keyword>
<feature type="compositionally biased region" description="Basic and acidic residues" evidence="2">
    <location>
        <begin position="398"/>
        <end position="408"/>
    </location>
</feature>
<dbReference type="Gene3D" id="2.60.200.20">
    <property type="match status" value="1"/>
</dbReference>
<proteinExistence type="predicted"/>
<dbReference type="SMART" id="SM00240">
    <property type="entry name" value="FHA"/>
    <property type="match status" value="1"/>
</dbReference>
<evidence type="ECO:0000313" key="5">
    <source>
        <dbReference type="Proteomes" id="UP001652580"/>
    </source>
</evidence>
<evidence type="ECO:0000259" key="4">
    <source>
        <dbReference type="PROSITE" id="PS50006"/>
    </source>
</evidence>
<dbReference type="PROSITE" id="PS50006">
    <property type="entry name" value="FHA_DOMAIN"/>
    <property type="match status" value="1"/>
</dbReference>
<dbReference type="GeneID" id="103014336"/>
<evidence type="ECO:0000256" key="3">
    <source>
        <dbReference type="SAM" id="Phobius"/>
    </source>
</evidence>
<keyword evidence="3" id="KW-1133">Transmembrane helix</keyword>